<dbReference type="InterPro" id="IPR013098">
    <property type="entry name" value="Ig_I-set"/>
</dbReference>
<reference evidence="15" key="1">
    <citation type="submission" date="2022-03" db="EMBL/GenBank/DDBJ databases">
        <authorList>
            <person name="Martin C."/>
        </authorList>
    </citation>
    <scope>NUCLEOTIDE SEQUENCE</scope>
</reference>
<evidence type="ECO:0000256" key="1">
    <source>
        <dbReference type="ARBA" id="ARBA00004236"/>
    </source>
</evidence>
<dbReference type="GO" id="GO:0030424">
    <property type="term" value="C:axon"/>
    <property type="evidence" value="ECO:0007669"/>
    <property type="project" value="TreeGrafter"/>
</dbReference>
<dbReference type="SUPFAM" id="SSF48726">
    <property type="entry name" value="Immunoglobulin"/>
    <property type="match status" value="6"/>
</dbReference>
<dbReference type="SMART" id="SM00408">
    <property type="entry name" value="IGc2"/>
    <property type="match status" value="5"/>
</dbReference>
<dbReference type="OrthoDB" id="6244967at2759"/>
<dbReference type="PANTHER" id="PTHR44170:SF6">
    <property type="entry name" value="CONTACTIN"/>
    <property type="match status" value="1"/>
</dbReference>
<sequence length="1280" mass="142771">MRGLDYLDISTIGTLLLLSITALHAAFTSPPSFTREPVKESAYKKNQEVKLHCEATGNPTPEFTWEKDGVKLSMTGDRYTMRDGSGTLTINSPASYDHGTYQCFAKNHFGSAISNKAVLKEAAQDPFPKKDAPVTNRPLLGQSLILNCQPPAGYPDGRIFWALDSDSEEAINTVELSDRVTQDHNGNLYFANVIQDDKKEGESYMCTVNNLRLRSYVQGDDQTIHPKHRDDIPEEPPRLMWKNQSPQIGMQGKDIYMKCIFAGYPTPVVTWSRDDGRQMPSNSEVASFGQELIIKNAQFEDAGKYKCSAKNAAAFTDITEEHLLVVDSLPFFDTRPENTDISMGEDKSFLCVGNGQPMPSVEWFVNGQPIEEYDPDLLSDDGSMLVFRDLQKDDTAVLQCKAKNKHGQITANAYLNVLAEAPIWSSEMEDTKSAEGTNKNISCTAIGWPKPEIIWRKNSNRLHSGGKYTIHPDGNLEIKDVQEYDESEYECEAANQFGKISDTVFLIVKVKTSIVKGPENERQVAGKSIVLECSATTDQSELSALSIRWTRTIPGFEDVESELIENRLEGNIMYSKLTLEDVRLEESAEYTCVASNELDTATSTAAVTIEDVPSPPTNVKLIKCGPKSNSQFYRARITWTASQDNNSPLERYHVQYKTEYDDQWFEDEKYVTGDDTQHDITKLSPWASYTFRVVARNGVGISKGSKPTADSCDTPSAVPAKHPDNVGDHSDETGCLTITWDAMPEIEHNGEGFHYVVSWAPGTLPADDSTWRSEQVRLSDNAPGKWKVITGDTYKPYVVKVEAVNDEGKAIGEAMAVQTYSGEDEPQTAPSDFALSDGKLNASYATFEWTTVDCSPRNMRGFFVGYRIHFYKKENPDISRSTDIILQSYPEDTLRCDKRRFRRHTTGKKMTGHSNTLFGNSELEAYVVAINRFHEGPSSNVVTFRTPEGVPDEVGMFEILRKGSHHMDLVWKKPSHPNGDLTGYNVEYTALREDGSSIPELYGNKKVTDPSITTVKLDSIAPNTLYRICVAATTAQGNGKWKCLERKTHPDVAPDAPVVDIDILDDTSVNISWHKSLETSNPGASFYMQYRPEGKEVWHAYDETDSIHWRNLTGLTTGVLYEVQVVAINGAGVKSSSEIHTFNLGKTARQVAAATTNIGLIVGIFIVLLIVIVAVIVFVLWRRNRGGKYPVHEREKQRRKDINGPDPCVPSFDEYKPKPLEEEMSPATYHEELEDMKPASDSSSFDEYGSNDPSNFDEQGAFLHGQRTSQGPMRSFHPGA</sequence>
<organism evidence="15 16">
    <name type="scientific">Owenia fusiformis</name>
    <name type="common">Polychaete worm</name>
    <dbReference type="NCBI Taxonomy" id="6347"/>
    <lineage>
        <taxon>Eukaryota</taxon>
        <taxon>Metazoa</taxon>
        <taxon>Spiralia</taxon>
        <taxon>Lophotrochozoa</taxon>
        <taxon>Annelida</taxon>
        <taxon>Polychaeta</taxon>
        <taxon>Sedentaria</taxon>
        <taxon>Canalipalpata</taxon>
        <taxon>Sabellida</taxon>
        <taxon>Oweniida</taxon>
        <taxon>Oweniidae</taxon>
        <taxon>Owenia</taxon>
    </lineage>
</organism>
<feature type="signal peptide" evidence="14">
    <location>
        <begin position="1"/>
        <end position="25"/>
    </location>
</feature>
<dbReference type="PROSITE" id="PS50853">
    <property type="entry name" value="FN3"/>
    <property type="match status" value="4"/>
</dbReference>
<keyword evidence="6" id="KW-0130">Cell adhesion</keyword>
<keyword evidence="14" id="KW-0732">Signal</keyword>
<feature type="compositionally biased region" description="Basic and acidic residues" evidence="12">
    <location>
        <begin position="1229"/>
        <end position="1238"/>
    </location>
</feature>
<keyword evidence="3" id="KW-1003">Cell membrane</keyword>
<dbReference type="SMART" id="SM00060">
    <property type="entry name" value="FN3"/>
    <property type="match status" value="4"/>
</dbReference>
<keyword evidence="16" id="KW-1185">Reference proteome</keyword>
<dbReference type="Pfam" id="PF13927">
    <property type="entry name" value="Ig_3"/>
    <property type="match status" value="2"/>
</dbReference>
<dbReference type="FunFam" id="2.60.40.10:FF:000005">
    <property type="entry name" value="Neuronal cell adhesion molecule"/>
    <property type="match status" value="1"/>
</dbReference>
<accession>A0A8J1T7G7</accession>
<dbReference type="InterPro" id="IPR003961">
    <property type="entry name" value="FN3_dom"/>
</dbReference>
<gene>
    <name evidence="15" type="ORF">OFUS_LOCUS9898</name>
</gene>
<dbReference type="InterPro" id="IPR036179">
    <property type="entry name" value="Ig-like_dom_sf"/>
</dbReference>
<evidence type="ECO:0000256" key="7">
    <source>
        <dbReference type="ARBA" id="ARBA00022989"/>
    </source>
</evidence>
<dbReference type="GO" id="GO:0005886">
    <property type="term" value="C:plasma membrane"/>
    <property type="evidence" value="ECO:0007669"/>
    <property type="project" value="UniProtKB-SubCell"/>
</dbReference>
<keyword evidence="11" id="KW-0393">Immunoglobulin domain</keyword>
<evidence type="ECO:0000256" key="6">
    <source>
        <dbReference type="ARBA" id="ARBA00022889"/>
    </source>
</evidence>
<dbReference type="InterPro" id="IPR013783">
    <property type="entry name" value="Ig-like_fold"/>
</dbReference>
<proteinExistence type="predicted"/>
<dbReference type="EMBL" id="CAIIXF020000005">
    <property type="protein sequence ID" value="CAH1783570.1"/>
    <property type="molecule type" value="Genomic_DNA"/>
</dbReference>
<feature type="region of interest" description="Disordered" evidence="12">
    <location>
        <begin position="1191"/>
        <end position="1280"/>
    </location>
</feature>
<dbReference type="AlphaFoldDB" id="A0A8J1T7G7"/>
<dbReference type="Pfam" id="PF00041">
    <property type="entry name" value="fn3"/>
    <property type="match status" value="3"/>
</dbReference>
<dbReference type="InterPro" id="IPR007110">
    <property type="entry name" value="Ig-like_dom"/>
</dbReference>
<keyword evidence="5" id="KW-0677">Repeat</keyword>
<dbReference type="Proteomes" id="UP000749559">
    <property type="component" value="Unassembled WGS sequence"/>
</dbReference>
<name>A0A8J1T7G7_OWEFU</name>
<dbReference type="Pfam" id="PF07679">
    <property type="entry name" value="I-set"/>
    <property type="match status" value="3"/>
</dbReference>
<evidence type="ECO:0000256" key="14">
    <source>
        <dbReference type="SAM" id="SignalP"/>
    </source>
</evidence>
<evidence type="ECO:0000256" key="9">
    <source>
        <dbReference type="ARBA" id="ARBA00023157"/>
    </source>
</evidence>
<feature type="compositionally biased region" description="Polar residues" evidence="12">
    <location>
        <begin position="1240"/>
        <end position="1257"/>
    </location>
</feature>
<dbReference type="InterPro" id="IPR036116">
    <property type="entry name" value="FN3_sf"/>
</dbReference>
<evidence type="ECO:0000256" key="5">
    <source>
        <dbReference type="ARBA" id="ARBA00022737"/>
    </source>
</evidence>
<dbReference type="InterPro" id="IPR026966">
    <property type="entry name" value="Neurofascin/L1/NrCAM_C"/>
</dbReference>
<keyword evidence="10" id="KW-0325">Glycoprotein</keyword>
<evidence type="ECO:0000256" key="4">
    <source>
        <dbReference type="ARBA" id="ARBA00022692"/>
    </source>
</evidence>
<protein>
    <submittedName>
        <fullName evidence="15">Uncharacterized protein</fullName>
    </submittedName>
</protein>
<evidence type="ECO:0000256" key="13">
    <source>
        <dbReference type="SAM" id="Phobius"/>
    </source>
</evidence>
<dbReference type="Gene3D" id="2.60.40.10">
    <property type="entry name" value="Immunoglobulins"/>
    <property type="match status" value="11"/>
</dbReference>
<dbReference type="PROSITE" id="PS50835">
    <property type="entry name" value="IG_LIKE"/>
    <property type="match status" value="6"/>
</dbReference>
<evidence type="ECO:0000256" key="8">
    <source>
        <dbReference type="ARBA" id="ARBA00023136"/>
    </source>
</evidence>
<dbReference type="FunFam" id="2.60.40.10:FF:000189">
    <property type="entry name" value="Neogenin isoform 3"/>
    <property type="match status" value="1"/>
</dbReference>
<comment type="caution">
    <text evidence="15">The sequence shown here is derived from an EMBL/GenBank/DDBJ whole genome shotgun (WGS) entry which is preliminary data.</text>
</comment>
<evidence type="ECO:0000256" key="12">
    <source>
        <dbReference type="SAM" id="MobiDB-lite"/>
    </source>
</evidence>
<dbReference type="CDD" id="cd00063">
    <property type="entry name" value="FN3"/>
    <property type="match status" value="3"/>
</dbReference>
<dbReference type="GO" id="GO:0007411">
    <property type="term" value="P:axon guidance"/>
    <property type="evidence" value="ECO:0007669"/>
    <property type="project" value="TreeGrafter"/>
</dbReference>
<evidence type="ECO:0000256" key="11">
    <source>
        <dbReference type="ARBA" id="ARBA00023319"/>
    </source>
</evidence>
<feature type="transmembrane region" description="Helical" evidence="13">
    <location>
        <begin position="1158"/>
        <end position="1181"/>
    </location>
</feature>
<evidence type="ECO:0000256" key="3">
    <source>
        <dbReference type="ARBA" id="ARBA00022475"/>
    </source>
</evidence>
<keyword evidence="8 13" id="KW-0472">Membrane</keyword>
<dbReference type="GO" id="GO:0098609">
    <property type="term" value="P:cell-cell adhesion"/>
    <property type="evidence" value="ECO:0007669"/>
    <property type="project" value="TreeGrafter"/>
</dbReference>
<dbReference type="PANTHER" id="PTHR44170">
    <property type="entry name" value="PROTEIN SIDEKICK"/>
    <property type="match status" value="1"/>
</dbReference>
<keyword evidence="7 13" id="KW-1133">Transmembrane helix</keyword>
<feature type="compositionally biased region" description="Basic and acidic residues" evidence="12">
    <location>
        <begin position="1191"/>
        <end position="1203"/>
    </location>
</feature>
<feature type="region of interest" description="Disordered" evidence="12">
    <location>
        <begin position="703"/>
        <end position="729"/>
    </location>
</feature>
<dbReference type="FunFam" id="2.60.40.10:FF:000032">
    <property type="entry name" value="palladin isoform X1"/>
    <property type="match status" value="2"/>
</dbReference>
<evidence type="ECO:0000256" key="10">
    <source>
        <dbReference type="ARBA" id="ARBA00023180"/>
    </source>
</evidence>
<dbReference type="InterPro" id="IPR003599">
    <property type="entry name" value="Ig_sub"/>
</dbReference>
<evidence type="ECO:0000313" key="16">
    <source>
        <dbReference type="Proteomes" id="UP000749559"/>
    </source>
</evidence>
<dbReference type="Pfam" id="PF13882">
    <property type="entry name" value="Bravo_FIGEY"/>
    <property type="match status" value="1"/>
</dbReference>
<dbReference type="InterPro" id="IPR003598">
    <property type="entry name" value="Ig_sub2"/>
</dbReference>
<evidence type="ECO:0000256" key="2">
    <source>
        <dbReference type="ARBA" id="ARBA00004479"/>
    </source>
</evidence>
<comment type="subcellular location">
    <subcellularLocation>
        <location evidence="1">Cell membrane</location>
    </subcellularLocation>
    <subcellularLocation>
        <location evidence="2">Membrane</location>
        <topology evidence="2">Single-pass type I membrane protein</topology>
    </subcellularLocation>
</comment>
<keyword evidence="4 13" id="KW-0812">Transmembrane</keyword>
<evidence type="ECO:0000313" key="15">
    <source>
        <dbReference type="EMBL" id="CAH1783570.1"/>
    </source>
</evidence>
<feature type="chain" id="PRO_5043691943" evidence="14">
    <location>
        <begin position="26"/>
        <end position="1280"/>
    </location>
</feature>
<keyword evidence="9" id="KW-1015">Disulfide bond</keyword>
<dbReference type="SMART" id="SM00409">
    <property type="entry name" value="IG"/>
    <property type="match status" value="6"/>
</dbReference>
<dbReference type="SUPFAM" id="SSF49265">
    <property type="entry name" value="Fibronectin type III"/>
    <property type="match status" value="3"/>
</dbReference>